<dbReference type="GeneTree" id="ENSGT00940000154285"/>
<feature type="domain" description="SUEL-type lectin" evidence="4">
    <location>
        <begin position="110"/>
        <end position="204"/>
    </location>
</feature>
<accession>A0A3P9N398</accession>
<feature type="signal peptide" evidence="3">
    <location>
        <begin position="1"/>
        <end position="18"/>
    </location>
</feature>
<dbReference type="Pfam" id="PF02140">
    <property type="entry name" value="SUEL_Lectin"/>
    <property type="match status" value="2"/>
</dbReference>
<sequence>RYFFTFLIIRAYLTLCCFLSEFFQNFFFCLPTENEPITVISAKYGRSDQTTCSNGIPEDQTKNTDCATRANLVCEGQFLCPVLASSSVFGDPCAGTYKYLEVKYICEWLKPQGELSLILCSGDASALVVQRTYISVISAKYGRSDRTTCSEGIPDYQTKNTDCAMSADLVCDGESECPFFVSSSVLGDPCVGTFKYLEVKYVCQCEFMV</sequence>
<organism evidence="5 6">
    <name type="scientific">Poecilia reticulata</name>
    <name type="common">Guppy</name>
    <name type="synonym">Acanthophacelus reticulatus</name>
    <dbReference type="NCBI Taxonomy" id="8081"/>
    <lineage>
        <taxon>Eukaryota</taxon>
        <taxon>Metazoa</taxon>
        <taxon>Chordata</taxon>
        <taxon>Craniata</taxon>
        <taxon>Vertebrata</taxon>
        <taxon>Euteleostomi</taxon>
        <taxon>Actinopterygii</taxon>
        <taxon>Neopterygii</taxon>
        <taxon>Teleostei</taxon>
        <taxon>Neoteleostei</taxon>
        <taxon>Acanthomorphata</taxon>
        <taxon>Ovalentaria</taxon>
        <taxon>Atherinomorphae</taxon>
        <taxon>Cyprinodontiformes</taxon>
        <taxon>Poeciliidae</taxon>
        <taxon>Poeciliinae</taxon>
        <taxon>Poecilia</taxon>
    </lineage>
</organism>
<dbReference type="Gene3D" id="2.60.120.740">
    <property type="match status" value="2"/>
</dbReference>
<reference evidence="6" key="1">
    <citation type="submission" date="2013-11" db="EMBL/GenBank/DDBJ databases">
        <title>The genomic landscape of the Guanapo guppy.</title>
        <authorList>
            <person name="Kuenstner A."/>
            <person name="Dreyer C."/>
        </authorList>
    </citation>
    <scope>NUCLEOTIDE SEQUENCE</scope>
    <source>
        <strain evidence="6">Guanapo</strain>
    </source>
</reference>
<feature type="domain" description="SUEL-type lectin" evidence="4">
    <location>
        <begin position="29"/>
        <end position="107"/>
    </location>
</feature>
<evidence type="ECO:0000256" key="2">
    <source>
        <dbReference type="ARBA" id="ARBA00022737"/>
    </source>
</evidence>
<evidence type="ECO:0000259" key="4">
    <source>
        <dbReference type="PROSITE" id="PS50228"/>
    </source>
</evidence>
<dbReference type="PROSITE" id="PS50228">
    <property type="entry name" value="SUEL_LECTIN"/>
    <property type="match status" value="2"/>
</dbReference>
<evidence type="ECO:0000313" key="5">
    <source>
        <dbReference type="Ensembl" id="ENSPREP00000004049.1"/>
    </source>
</evidence>
<protein>
    <recommendedName>
        <fullName evidence="4">SUEL-type lectin domain-containing protein</fullName>
    </recommendedName>
</protein>
<proteinExistence type="predicted"/>
<reference evidence="5" key="2">
    <citation type="submission" date="2025-08" db="UniProtKB">
        <authorList>
            <consortium name="Ensembl"/>
        </authorList>
    </citation>
    <scope>IDENTIFICATION</scope>
    <source>
        <strain evidence="5">Guanapo</strain>
    </source>
</reference>
<dbReference type="PANTHER" id="PTHR46780">
    <property type="entry name" value="PROTEIN EVA-1"/>
    <property type="match status" value="1"/>
</dbReference>
<evidence type="ECO:0000256" key="3">
    <source>
        <dbReference type="SAM" id="SignalP"/>
    </source>
</evidence>
<evidence type="ECO:0000313" key="6">
    <source>
        <dbReference type="Proteomes" id="UP000242638"/>
    </source>
</evidence>
<dbReference type="InterPro" id="IPR043159">
    <property type="entry name" value="Lectin_gal-bd_sf"/>
</dbReference>
<reference evidence="5" key="3">
    <citation type="submission" date="2025-09" db="UniProtKB">
        <authorList>
            <consortium name="Ensembl"/>
        </authorList>
    </citation>
    <scope>IDENTIFICATION</scope>
    <source>
        <strain evidence="5">Guanapo</strain>
    </source>
</reference>
<keyword evidence="2" id="KW-0677">Repeat</keyword>
<dbReference type="AlphaFoldDB" id="A0A3P9N398"/>
<feature type="chain" id="PRO_5018309424" description="SUEL-type lectin domain-containing protein" evidence="3">
    <location>
        <begin position="19"/>
        <end position="209"/>
    </location>
</feature>
<name>A0A3P9N398_POERE</name>
<evidence type="ECO:0000256" key="1">
    <source>
        <dbReference type="ARBA" id="ARBA00022734"/>
    </source>
</evidence>
<dbReference type="Ensembl" id="ENSPRET00000004108.1">
    <property type="protein sequence ID" value="ENSPREP00000004049.1"/>
    <property type="gene ID" value="ENSPREG00000002666.1"/>
</dbReference>
<keyword evidence="1" id="KW-0430">Lectin</keyword>
<dbReference type="InterPro" id="IPR000922">
    <property type="entry name" value="Lectin_gal-bd_dom"/>
</dbReference>
<dbReference type="Proteomes" id="UP000242638">
    <property type="component" value="Unassembled WGS sequence"/>
</dbReference>
<keyword evidence="3" id="KW-0732">Signal</keyword>
<keyword evidence="6" id="KW-1185">Reference proteome</keyword>
<dbReference type="GO" id="GO:0030246">
    <property type="term" value="F:carbohydrate binding"/>
    <property type="evidence" value="ECO:0007669"/>
    <property type="project" value="UniProtKB-KW"/>
</dbReference>